<dbReference type="EMBL" id="JAVFHQ010000063">
    <property type="protein sequence ID" value="KAK4540653.1"/>
    <property type="molecule type" value="Genomic_DNA"/>
</dbReference>
<dbReference type="AlphaFoldDB" id="A0AAV9J7E6"/>
<feature type="region of interest" description="Disordered" evidence="1">
    <location>
        <begin position="1"/>
        <end position="56"/>
    </location>
</feature>
<feature type="compositionally biased region" description="Polar residues" evidence="1">
    <location>
        <begin position="42"/>
        <end position="56"/>
    </location>
</feature>
<name>A0AAV9J7E6_9PEZI</name>
<feature type="compositionally biased region" description="Polar residues" evidence="1">
    <location>
        <begin position="21"/>
        <end position="35"/>
    </location>
</feature>
<dbReference type="Proteomes" id="UP001324427">
    <property type="component" value="Unassembled WGS sequence"/>
</dbReference>
<accession>A0AAV9J7E6</accession>
<proteinExistence type="predicted"/>
<evidence type="ECO:0000313" key="2">
    <source>
        <dbReference type="EMBL" id="KAK4540653.1"/>
    </source>
</evidence>
<protein>
    <submittedName>
        <fullName evidence="2">Uncharacterized protein</fullName>
    </submittedName>
</protein>
<gene>
    <name evidence="2" type="ORF">LTR36_008984</name>
</gene>
<sequence>MQSTRMAATMLRAQPAMSMLRAQQATRGFRTSSRTMMPMPKQEQSGSARPAHTVSQRIRSLKKIPPELIPLGIVLAVAIGAAGYSLGRKLYVDGTLRLRRQGPEANKH</sequence>
<comment type="caution">
    <text evidence="2">The sequence shown here is derived from an EMBL/GenBank/DDBJ whole genome shotgun (WGS) entry which is preliminary data.</text>
</comment>
<reference evidence="2 3" key="1">
    <citation type="submission" date="2021-11" db="EMBL/GenBank/DDBJ databases">
        <title>Black yeast isolated from Biological Soil Crust.</title>
        <authorList>
            <person name="Kurbessoian T."/>
        </authorList>
    </citation>
    <scope>NUCLEOTIDE SEQUENCE [LARGE SCALE GENOMIC DNA]</scope>
    <source>
        <strain evidence="2 3">CCFEE 5522</strain>
    </source>
</reference>
<organism evidence="2 3">
    <name type="scientific">Oleoguttula mirabilis</name>
    <dbReference type="NCBI Taxonomy" id="1507867"/>
    <lineage>
        <taxon>Eukaryota</taxon>
        <taxon>Fungi</taxon>
        <taxon>Dikarya</taxon>
        <taxon>Ascomycota</taxon>
        <taxon>Pezizomycotina</taxon>
        <taxon>Dothideomycetes</taxon>
        <taxon>Dothideomycetidae</taxon>
        <taxon>Mycosphaerellales</taxon>
        <taxon>Teratosphaeriaceae</taxon>
        <taxon>Oleoguttula</taxon>
    </lineage>
</organism>
<keyword evidence="3" id="KW-1185">Reference proteome</keyword>
<evidence type="ECO:0000313" key="3">
    <source>
        <dbReference type="Proteomes" id="UP001324427"/>
    </source>
</evidence>
<evidence type="ECO:0000256" key="1">
    <source>
        <dbReference type="SAM" id="MobiDB-lite"/>
    </source>
</evidence>